<dbReference type="PANTHER" id="PTHR43158">
    <property type="entry name" value="SKFA PEPTIDE EXPORT ATP-BINDING PROTEIN SKFE"/>
    <property type="match status" value="1"/>
</dbReference>
<dbReference type="InterPro" id="IPR003439">
    <property type="entry name" value="ABC_transporter-like_ATP-bd"/>
</dbReference>
<keyword evidence="2 4" id="KW-0067">ATP-binding</keyword>
<protein>
    <submittedName>
        <fullName evidence="4">ABC transporter ATP-binding protein</fullName>
    </submittedName>
</protein>
<dbReference type="Proteomes" id="UP000769156">
    <property type="component" value="Unassembled WGS sequence"/>
</dbReference>
<dbReference type="Gene3D" id="3.40.50.300">
    <property type="entry name" value="P-loop containing nucleotide triphosphate hydrolases"/>
    <property type="match status" value="1"/>
</dbReference>
<gene>
    <name evidence="4" type="ORF">K8V82_08635</name>
</gene>
<evidence type="ECO:0000313" key="4">
    <source>
        <dbReference type="EMBL" id="HJF94846.1"/>
    </source>
</evidence>
<feature type="domain" description="ABC transporter" evidence="3">
    <location>
        <begin position="4"/>
        <end position="229"/>
    </location>
</feature>
<reference evidence="4" key="2">
    <citation type="submission" date="2021-09" db="EMBL/GenBank/DDBJ databases">
        <authorList>
            <person name="Gilroy R."/>
        </authorList>
    </citation>
    <scope>NUCLEOTIDE SEQUENCE</scope>
    <source>
        <strain evidence="4">ChiSjej5B23-16112</strain>
    </source>
</reference>
<evidence type="ECO:0000313" key="5">
    <source>
        <dbReference type="Proteomes" id="UP000769156"/>
    </source>
</evidence>
<dbReference type="CDD" id="cd03230">
    <property type="entry name" value="ABC_DR_subfamily_A"/>
    <property type="match status" value="1"/>
</dbReference>
<dbReference type="InterPro" id="IPR027417">
    <property type="entry name" value="P-loop_NTPase"/>
</dbReference>
<evidence type="ECO:0000256" key="2">
    <source>
        <dbReference type="ARBA" id="ARBA00022840"/>
    </source>
</evidence>
<proteinExistence type="predicted"/>
<dbReference type="AlphaFoldDB" id="A0A921I1N0"/>
<comment type="caution">
    <text evidence="4">The sequence shown here is derived from an EMBL/GenBank/DDBJ whole genome shotgun (WGS) entry which is preliminary data.</text>
</comment>
<dbReference type="SMART" id="SM00382">
    <property type="entry name" value="AAA"/>
    <property type="match status" value="1"/>
</dbReference>
<dbReference type="PANTHER" id="PTHR43158:SF5">
    <property type="entry name" value="ABC TRANSPORTER, ATP-BINDING PROTEIN"/>
    <property type="match status" value="1"/>
</dbReference>
<dbReference type="GO" id="GO:0005524">
    <property type="term" value="F:ATP binding"/>
    <property type="evidence" value="ECO:0007669"/>
    <property type="project" value="UniProtKB-KW"/>
</dbReference>
<dbReference type="GO" id="GO:0016887">
    <property type="term" value="F:ATP hydrolysis activity"/>
    <property type="evidence" value="ECO:0007669"/>
    <property type="project" value="InterPro"/>
</dbReference>
<organism evidence="4 5">
    <name type="scientific">Lachnoclostridium phocaeense</name>
    <dbReference type="NCBI Taxonomy" id="1871021"/>
    <lineage>
        <taxon>Bacteria</taxon>
        <taxon>Bacillati</taxon>
        <taxon>Bacillota</taxon>
        <taxon>Clostridia</taxon>
        <taxon>Lachnospirales</taxon>
        <taxon>Lachnospiraceae</taxon>
    </lineage>
</organism>
<dbReference type="InterPro" id="IPR003593">
    <property type="entry name" value="AAA+_ATPase"/>
</dbReference>
<name>A0A921I1N0_9FIRM</name>
<reference evidence="4" key="1">
    <citation type="journal article" date="2021" name="PeerJ">
        <title>Extensive microbial diversity within the chicken gut microbiome revealed by metagenomics and culture.</title>
        <authorList>
            <person name="Gilroy R."/>
            <person name="Ravi A."/>
            <person name="Getino M."/>
            <person name="Pursley I."/>
            <person name="Horton D.L."/>
            <person name="Alikhan N.F."/>
            <person name="Baker D."/>
            <person name="Gharbi K."/>
            <person name="Hall N."/>
            <person name="Watson M."/>
            <person name="Adriaenssens E.M."/>
            <person name="Foster-Nyarko E."/>
            <person name="Jarju S."/>
            <person name="Secka A."/>
            <person name="Antonio M."/>
            <person name="Oren A."/>
            <person name="Chaudhuri R.R."/>
            <person name="La Ragione R."/>
            <person name="Hildebrand F."/>
            <person name="Pallen M.J."/>
        </authorList>
    </citation>
    <scope>NUCLEOTIDE SEQUENCE</scope>
    <source>
        <strain evidence="4">ChiSjej5B23-16112</strain>
    </source>
</reference>
<dbReference type="Pfam" id="PF00005">
    <property type="entry name" value="ABC_tran"/>
    <property type="match status" value="1"/>
</dbReference>
<dbReference type="EMBL" id="DYVY01000143">
    <property type="protein sequence ID" value="HJF94846.1"/>
    <property type="molecule type" value="Genomic_DNA"/>
</dbReference>
<keyword evidence="1" id="KW-0547">Nucleotide-binding</keyword>
<evidence type="ECO:0000259" key="3">
    <source>
        <dbReference type="PROSITE" id="PS50893"/>
    </source>
</evidence>
<accession>A0A921I1N0</accession>
<evidence type="ECO:0000256" key="1">
    <source>
        <dbReference type="ARBA" id="ARBA00022741"/>
    </source>
</evidence>
<dbReference type="SUPFAM" id="SSF52540">
    <property type="entry name" value="P-loop containing nucleoside triphosphate hydrolases"/>
    <property type="match status" value="1"/>
</dbReference>
<dbReference type="PROSITE" id="PS50893">
    <property type="entry name" value="ABC_TRANSPORTER_2"/>
    <property type="match status" value="1"/>
</dbReference>
<sequence>MKGIEVKNISKSFKDTQALRNVTLTFEAEKIYGLLGRNGAGKSTLLNIISNRKYPNEGYVSVDGMPSAENDEALRKMFLINEMNLYPESMKVKDAFKVTKTFYPFFDEANALKLSEMFELNIKKKIKSLSTGYQSIFRNILALSVNVPYVFFDEPVLGLDAYHRDLFYRLLIEKYSEELFTAVISTHLIEEVANVIEEVIIIKKGEILKNQSRDSILENSCTVSGTISHVDSYVASLPAKAEVIGSDVIGGLKSVYICGDDGARLPEGLERSTMDLQKLFIQLTSM</sequence>